<dbReference type="PANTHER" id="PTHR46847">
    <property type="entry name" value="D-ALLOSE-BINDING PERIPLASMIC PROTEIN-RELATED"/>
    <property type="match status" value="1"/>
</dbReference>
<reference evidence="6 7" key="1">
    <citation type="submission" date="2018-05" db="EMBL/GenBank/DDBJ databases">
        <title>Rhodobacteraceae gen. nov., sp. nov. isolated from sea water.</title>
        <authorList>
            <person name="Ren Y."/>
        </authorList>
    </citation>
    <scope>NUCLEOTIDE SEQUENCE [LARGE SCALE GENOMIC DNA]</scope>
    <source>
        <strain evidence="6 7">TG-679</strain>
    </source>
</reference>
<dbReference type="GO" id="GO:0030313">
    <property type="term" value="C:cell envelope"/>
    <property type="evidence" value="ECO:0007669"/>
    <property type="project" value="UniProtKB-SubCell"/>
</dbReference>
<evidence type="ECO:0000259" key="5">
    <source>
        <dbReference type="Pfam" id="PF13407"/>
    </source>
</evidence>
<comment type="similarity">
    <text evidence="2">Belongs to the bacterial solute-binding protein 2 family.</text>
</comment>
<evidence type="ECO:0000256" key="3">
    <source>
        <dbReference type="ARBA" id="ARBA00022729"/>
    </source>
</evidence>
<dbReference type="Pfam" id="PF13407">
    <property type="entry name" value="Peripla_BP_4"/>
    <property type="match status" value="1"/>
</dbReference>
<dbReference type="PANTHER" id="PTHR46847:SF1">
    <property type="entry name" value="D-ALLOSE-BINDING PERIPLASMIC PROTEIN-RELATED"/>
    <property type="match status" value="1"/>
</dbReference>
<evidence type="ECO:0000313" key="6">
    <source>
        <dbReference type="EMBL" id="PWR02078.1"/>
    </source>
</evidence>
<keyword evidence="7" id="KW-1185">Reference proteome</keyword>
<evidence type="ECO:0000313" key="7">
    <source>
        <dbReference type="Proteomes" id="UP000245680"/>
    </source>
</evidence>
<feature type="domain" description="Periplasmic binding protein" evidence="5">
    <location>
        <begin position="35"/>
        <end position="284"/>
    </location>
</feature>
<evidence type="ECO:0000256" key="4">
    <source>
        <dbReference type="SAM" id="SignalP"/>
    </source>
</evidence>
<gene>
    <name evidence="6" type="ORF">DKT77_13405</name>
</gene>
<dbReference type="SUPFAM" id="SSF53822">
    <property type="entry name" value="Periplasmic binding protein-like I"/>
    <property type="match status" value="1"/>
</dbReference>
<dbReference type="Proteomes" id="UP000245680">
    <property type="component" value="Unassembled WGS sequence"/>
</dbReference>
<dbReference type="CDD" id="cd06317">
    <property type="entry name" value="PBP1_ABC_sugar_binding-like"/>
    <property type="match status" value="1"/>
</dbReference>
<feature type="chain" id="PRO_5016060530" evidence="4">
    <location>
        <begin position="26"/>
        <end position="311"/>
    </location>
</feature>
<dbReference type="GO" id="GO:0030246">
    <property type="term" value="F:carbohydrate binding"/>
    <property type="evidence" value="ECO:0007669"/>
    <property type="project" value="UniProtKB-ARBA"/>
</dbReference>
<evidence type="ECO:0000256" key="2">
    <source>
        <dbReference type="ARBA" id="ARBA00007639"/>
    </source>
</evidence>
<dbReference type="AlphaFoldDB" id="A0A2V2L9E9"/>
<dbReference type="Gene3D" id="3.40.50.2300">
    <property type="match status" value="2"/>
</dbReference>
<dbReference type="InterPro" id="IPR028082">
    <property type="entry name" value="Peripla_BP_I"/>
</dbReference>
<name>A0A2V2L9E9_9RHOB</name>
<dbReference type="InterPro" id="IPR025997">
    <property type="entry name" value="SBP_2_dom"/>
</dbReference>
<comment type="caution">
    <text evidence="6">The sequence shown here is derived from an EMBL/GenBank/DDBJ whole genome shotgun (WGS) entry which is preliminary data.</text>
</comment>
<evidence type="ECO:0000256" key="1">
    <source>
        <dbReference type="ARBA" id="ARBA00004196"/>
    </source>
</evidence>
<dbReference type="EMBL" id="QGKU01000041">
    <property type="protein sequence ID" value="PWR02078.1"/>
    <property type="molecule type" value="Genomic_DNA"/>
</dbReference>
<feature type="signal peptide" evidence="4">
    <location>
        <begin position="1"/>
        <end position="25"/>
    </location>
</feature>
<sequence length="311" mass="31792">MTHRIKTTLLAATALATLTAGWAAAESTFAMVQINQQALFFNQMNEGASAAATELGDELVIFNANNDPAEQNSAIETYIQQGVDGIIVVAIDVNGIMPAVEQAVAAGIPVVAVDAVLPDGPQAAQVGVNNGEAGAMMGEFFVDYVASEMGGEAKIGVVGALNSAIQNLRQAGFEEVVSAADGITMATVVDGQNVQDIALTAAENLMTANPDLDAIYATGEPALLGAIAAVESQGKTDSVKVFGWDLTASAVNGIDAGYVTAVIQQDPGEMGATAVRILNDLAAGGSTEAIVSVPVTIVTSENVDDFRSIFE</sequence>
<comment type="subcellular location">
    <subcellularLocation>
        <location evidence="1">Cell envelope</location>
    </subcellularLocation>
</comment>
<proteinExistence type="inferred from homology"/>
<keyword evidence="3 4" id="KW-0732">Signal</keyword>
<organism evidence="6 7">
    <name type="scientific">Meridianimarinicoccus roseus</name>
    <dbReference type="NCBI Taxonomy" id="2072018"/>
    <lineage>
        <taxon>Bacteria</taxon>
        <taxon>Pseudomonadati</taxon>
        <taxon>Pseudomonadota</taxon>
        <taxon>Alphaproteobacteria</taxon>
        <taxon>Rhodobacterales</taxon>
        <taxon>Paracoccaceae</taxon>
        <taxon>Meridianimarinicoccus</taxon>
    </lineage>
</organism>
<dbReference type="OrthoDB" id="9773673at2"/>
<accession>A0A2V2L9E9</accession>
<dbReference type="RefSeq" id="WP_109812202.1">
    <property type="nucleotide sequence ID" value="NZ_QGKU01000041.1"/>
</dbReference>
<protein>
    <submittedName>
        <fullName evidence="6">Sugar ABC transporter substrate-binding protein</fullName>
    </submittedName>
</protein>